<proteinExistence type="predicted"/>
<feature type="compositionally biased region" description="Basic and acidic residues" evidence="1">
    <location>
        <begin position="30"/>
        <end position="44"/>
    </location>
</feature>
<reference evidence="2" key="1">
    <citation type="journal article" date="2013" name="J. Plant Res.">
        <title>Effect of fungi and light on seed germination of three Opuntia species from semiarid lands of central Mexico.</title>
        <authorList>
            <person name="Delgado-Sanchez P."/>
            <person name="Jimenez-Bremont J.F."/>
            <person name="Guerrero-Gonzalez Mde L."/>
            <person name="Flores J."/>
        </authorList>
    </citation>
    <scope>NUCLEOTIDE SEQUENCE</scope>
    <source>
        <tissue evidence="2">Cladode</tissue>
    </source>
</reference>
<feature type="compositionally biased region" description="Low complexity" evidence="1">
    <location>
        <begin position="63"/>
        <end position="73"/>
    </location>
</feature>
<reference evidence="2" key="2">
    <citation type="submission" date="2020-07" db="EMBL/GenBank/DDBJ databases">
        <authorList>
            <person name="Vera ALvarez R."/>
            <person name="Arias-Moreno D.M."/>
            <person name="Jimenez-Jacinto V."/>
            <person name="Jimenez-Bremont J.F."/>
            <person name="Swaminathan K."/>
            <person name="Moose S.P."/>
            <person name="Guerrero-Gonzalez M.L."/>
            <person name="Marino-Ramirez L."/>
            <person name="Landsman D."/>
            <person name="Rodriguez-Kessler M."/>
            <person name="Delgado-Sanchez P."/>
        </authorList>
    </citation>
    <scope>NUCLEOTIDE SEQUENCE</scope>
    <source>
        <tissue evidence="2">Cladode</tissue>
    </source>
</reference>
<evidence type="ECO:0000256" key="1">
    <source>
        <dbReference type="SAM" id="MobiDB-lite"/>
    </source>
</evidence>
<protein>
    <submittedName>
        <fullName evidence="2">Uncharacterized protein</fullName>
    </submittedName>
</protein>
<dbReference type="AlphaFoldDB" id="A0A7C8ZPT6"/>
<feature type="region of interest" description="Disordered" evidence="1">
    <location>
        <begin position="15"/>
        <end position="163"/>
    </location>
</feature>
<feature type="compositionally biased region" description="Basic and acidic residues" evidence="1">
    <location>
        <begin position="110"/>
        <end position="127"/>
    </location>
</feature>
<accession>A0A7C8ZPT6</accession>
<sequence>MVDDGKASMMILKSVTGCATGSPSSVSESDDSRDLGRAESKESVPRWIRARNSSSSLKRACWSRSSARSKAAATDWLSRARGVKSRMVATRSSTASRKAEDSAGSSQIGRSEERAWEMWRWMEERQSSKAAAGEAEGSLSPACMGAASDSFSREKRPSKVEKI</sequence>
<organism evidence="2">
    <name type="scientific">Opuntia streptacantha</name>
    <name type="common">Prickly pear cactus</name>
    <name type="synonym">Opuntia cardona</name>
    <dbReference type="NCBI Taxonomy" id="393608"/>
    <lineage>
        <taxon>Eukaryota</taxon>
        <taxon>Viridiplantae</taxon>
        <taxon>Streptophyta</taxon>
        <taxon>Embryophyta</taxon>
        <taxon>Tracheophyta</taxon>
        <taxon>Spermatophyta</taxon>
        <taxon>Magnoliopsida</taxon>
        <taxon>eudicotyledons</taxon>
        <taxon>Gunneridae</taxon>
        <taxon>Pentapetalae</taxon>
        <taxon>Caryophyllales</taxon>
        <taxon>Cactineae</taxon>
        <taxon>Cactaceae</taxon>
        <taxon>Opuntioideae</taxon>
        <taxon>Opuntia</taxon>
    </lineage>
</organism>
<name>A0A7C8ZPT6_OPUST</name>
<dbReference type="EMBL" id="GISG01156508">
    <property type="protein sequence ID" value="MBA4648659.1"/>
    <property type="molecule type" value="Transcribed_RNA"/>
</dbReference>
<evidence type="ECO:0000313" key="2">
    <source>
        <dbReference type="EMBL" id="MBA4648659.1"/>
    </source>
</evidence>
<feature type="compositionally biased region" description="Basic and acidic residues" evidence="1">
    <location>
        <begin position="151"/>
        <end position="163"/>
    </location>
</feature>